<feature type="domain" description="Isochorismatase-like" evidence="3">
    <location>
        <begin position="24"/>
        <end position="200"/>
    </location>
</feature>
<dbReference type="Gene3D" id="3.40.50.850">
    <property type="entry name" value="Isochorismatase-like"/>
    <property type="match status" value="1"/>
</dbReference>
<evidence type="ECO:0000256" key="2">
    <source>
        <dbReference type="ARBA" id="ARBA00022801"/>
    </source>
</evidence>
<dbReference type="EMBL" id="MU003694">
    <property type="protein sequence ID" value="KAF2815459.1"/>
    <property type="molecule type" value="Genomic_DNA"/>
</dbReference>
<dbReference type="PANTHER" id="PTHR43540">
    <property type="entry name" value="PEROXYUREIDOACRYLATE/UREIDOACRYLATE AMIDOHYDROLASE-RELATED"/>
    <property type="match status" value="1"/>
</dbReference>
<dbReference type="PANTHER" id="PTHR43540:SF1">
    <property type="entry name" value="ISOCHORISMATASE HYDROLASE"/>
    <property type="match status" value="1"/>
</dbReference>
<dbReference type="InterPro" id="IPR050272">
    <property type="entry name" value="Isochorismatase-like_hydrls"/>
</dbReference>
<dbReference type="Proteomes" id="UP000504636">
    <property type="component" value="Unplaced"/>
</dbReference>
<protein>
    <submittedName>
        <fullName evidence="4 6">Isochorismatase hydrolase</fullName>
    </submittedName>
</protein>
<dbReference type="GO" id="GO:0016787">
    <property type="term" value="F:hydrolase activity"/>
    <property type="evidence" value="ECO:0007669"/>
    <property type="project" value="UniProtKB-KW"/>
</dbReference>
<sequence length="212" mass="21985">MTTLTATFNPADKSTPGHYGASQTALLLLDFHSLFVQKAAGPAGAAALETAAHMRTWAKSQGIQVIHCLVDVNAKPFPTCKDPERLAAFAAAMKSGGAEEPAELLGGGGDEATFLRVPGHVSALKSPGLSDYLEKKGLKSLILMGLSTSGCVMRTAVMAGDAEYVVTVISDGCADPMQEVHDIMIGKVLANRGYVTTAAEFQEGFAKSAGGQ</sequence>
<comment type="similarity">
    <text evidence="1">Belongs to the isochorismatase family.</text>
</comment>
<evidence type="ECO:0000259" key="3">
    <source>
        <dbReference type="Pfam" id="PF00857"/>
    </source>
</evidence>
<evidence type="ECO:0000313" key="4">
    <source>
        <dbReference type="EMBL" id="KAF2815459.1"/>
    </source>
</evidence>
<dbReference type="OrthoDB" id="1739143at2759"/>
<dbReference type="GeneID" id="54460032"/>
<evidence type="ECO:0000313" key="5">
    <source>
        <dbReference type="Proteomes" id="UP000504636"/>
    </source>
</evidence>
<dbReference type="InterPro" id="IPR000868">
    <property type="entry name" value="Isochorismatase-like_dom"/>
</dbReference>
<evidence type="ECO:0000313" key="6">
    <source>
        <dbReference type="RefSeq" id="XP_033582423.1"/>
    </source>
</evidence>
<dbReference type="RefSeq" id="XP_033582423.1">
    <property type="nucleotide sequence ID" value="XM_033719139.1"/>
</dbReference>
<reference evidence="4 6" key="1">
    <citation type="journal article" date="2020" name="Stud. Mycol.">
        <title>101 Dothideomycetes genomes: a test case for predicting lifestyles and emergence of pathogens.</title>
        <authorList>
            <person name="Haridas S."/>
            <person name="Albert R."/>
            <person name="Binder M."/>
            <person name="Bloem J."/>
            <person name="Labutti K."/>
            <person name="Salamov A."/>
            <person name="Andreopoulos B."/>
            <person name="Baker S."/>
            <person name="Barry K."/>
            <person name="Bills G."/>
            <person name="Bluhm B."/>
            <person name="Cannon C."/>
            <person name="Castanera R."/>
            <person name="Culley D."/>
            <person name="Daum C."/>
            <person name="Ezra D."/>
            <person name="Gonzalez J."/>
            <person name="Henrissat B."/>
            <person name="Kuo A."/>
            <person name="Liang C."/>
            <person name="Lipzen A."/>
            <person name="Lutzoni F."/>
            <person name="Magnuson J."/>
            <person name="Mondo S."/>
            <person name="Nolan M."/>
            <person name="Ohm R."/>
            <person name="Pangilinan J."/>
            <person name="Park H.-J."/>
            <person name="Ramirez L."/>
            <person name="Alfaro M."/>
            <person name="Sun H."/>
            <person name="Tritt A."/>
            <person name="Yoshinaga Y."/>
            <person name="Zwiers L.-H."/>
            <person name="Turgeon B."/>
            <person name="Goodwin S."/>
            <person name="Spatafora J."/>
            <person name="Crous P."/>
            <person name="Grigoriev I."/>
        </authorList>
    </citation>
    <scope>NUCLEOTIDE SEQUENCE</scope>
    <source>
        <strain evidence="4 6">CBS 304.34</strain>
    </source>
</reference>
<reference evidence="6" key="3">
    <citation type="submission" date="2025-04" db="UniProtKB">
        <authorList>
            <consortium name="RefSeq"/>
        </authorList>
    </citation>
    <scope>IDENTIFICATION</scope>
    <source>
        <strain evidence="6">CBS 304.34</strain>
    </source>
</reference>
<gene>
    <name evidence="4 6" type="ORF">BDZ99DRAFT_459316</name>
</gene>
<keyword evidence="2 4" id="KW-0378">Hydrolase</keyword>
<dbReference type="SUPFAM" id="SSF52499">
    <property type="entry name" value="Isochorismatase-like hydrolases"/>
    <property type="match status" value="1"/>
</dbReference>
<name>A0A6A6Z3Z6_9PEZI</name>
<reference evidence="6" key="2">
    <citation type="submission" date="2020-04" db="EMBL/GenBank/DDBJ databases">
        <authorList>
            <consortium name="NCBI Genome Project"/>
        </authorList>
    </citation>
    <scope>NUCLEOTIDE SEQUENCE</scope>
    <source>
        <strain evidence="6">CBS 304.34</strain>
    </source>
</reference>
<dbReference type="Pfam" id="PF00857">
    <property type="entry name" value="Isochorismatase"/>
    <property type="match status" value="1"/>
</dbReference>
<dbReference type="InterPro" id="IPR036380">
    <property type="entry name" value="Isochorismatase-like_sf"/>
</dbReference>
<keyword evidence="5" id="KW-1185">Reference proteome</keyword>
<dbReference type="AlphaFoldDB" id="A0A6A6Z3Z6"/>
<evidence type="ECO:0000256" key="1">
    <source>
        <dbReference type="ARBA" id="ARBA00006336"/>
    </source>
</evidence>
<proteinExistence type="inferred from homology"/>
<organism evidence="4">
    <name type="scientific">Mytilinidion resinicola</name>
    <dbReference type="NCBI Taxonomy" id="574789"/>
    <lineage>
        <taxon>Eukaryota</taxon>
        <taxon>Fungi</taxon>
        <taxon>Dikarya</taxon>
        <taxon>Ascomycota</taxon>
        <taxon>Pezizomycotina</taxon>
        <taxon>Dothideomycetes</taxon>
        <taxon>Pleosporomycetidae</taxon>
        <taxon>Mytilinidiales</taxon>
        <taxon>Mytilinidiaceae</taxon>
        <taxon>Mytilinidion</taxon>
    </lineage>
</organism>
<accession>A0A6A6Z3Z6</accession>